<evidence type="ECO:0000256" key="1">
    <source>
        <dbReference type="ARBA" id="ARBA00022500"/>
    </source>
</evidence>
<dbReference type="InterPro" id="IPR036457">
    <property type="entry name" value="PPM-type-like_dom_sf"/>
</dbReference>
<dbReference type="PANTHER" id="PTHR35801">
    <property type="entry name" value="PHOSPHOSERINE PHOSPHATASE RSBX"/>
    <property type="match status" value="1"/>
</dbReference>
<dbReference type="RefSeq" id="WP_207689874.1">
    <property type="nucleotide sequence ID" value="NZ_CP061799.1"/>
</dbReference>
<dbReference type="Gene3D" id="3.40.1550.10">
    <property type="entry name" value="CheC-like"/>
    <property type="match status" value="1"/>
</dbReference>
<gene>
    <name evidence="3" type="ORF">dnl_01600</name>
</gene>
<dbReference type="SUPFAM" id="SSF81606">
    <property type="entry name" value="PP2C-like"/>
    <property type="match status" value="1"/>
</dbReference>
<dbReference type="InterPro" id="IPR028976">
    <property type="entry name" value="CheC-like_sf"/>
</dbReference>
<dbReference type="InterPro" id="IPR039248">
    <property type="entry name" value="Ptase_RsbX"/>
</dbReference>
<dbReference type="Proteomes" id="UP000663720">
    <property type="component" value="Chromosome"/>
</dbReference>
<dbReference type="CDD" id="cd17910">
    <property type="entry name" value="CheC_ClassII"/>
    <property type="match status" value="1"/>
</dbReference>
<name>A0A975B372_9BACT</name>
<keyword evidence="1" id="KW-0145">Chemotaxis</keyword>
<dbReference type="SUPFAM" id="SSF103039">
    <property type="entry name" value="CheC-like"/>
    <property type="match status" value="1"/>
</dbReference>
<evidence type="ECO:0000313" key="3">
    <source>
        <dbReference type="EMBL" id="QTA77957.1"/>
    </source>
</evidence>
<protein>
    <submittedName>
        <fullName evidence="3">Chemotaxis protein, CheC-like</fullName>
    </submittedName>
</protein>
<dbReference type="SMART" id="SM00331">
    <property type="entry name" value="PP2C_SIG"/>
    <property type="match status" value="1"/>
</dbReference>
<feature type="domain" description="PPM-type phosphatase" evidence="2">
    <location>
        <begin position="1"/>
        <end position="188"/>
    </location>
</feature>
<accession>A0A975B372</accession>
<evidence type="ECO:0000313" key="4">
    <source>
        <dbReference type="Proteomes" id="UP000663720"/>
    </source>
</evidence>
<dbReference type="PANTHER" id="PTHR35801:SF1">
    <property type="entry name" value="PHOSPHOSERINE PHOSPHATASE RSBX"/>
    <property type="match status" value="1"/>
</dbReference>
<dbReference type="InterPro" id="IPR001932">
    <property type="entry name" value="PPM-type_phosphatase-like_dom"/>
</dbReference>
<keyword evidence="4" id="KW-1185">Reference proteome</keyword>
<evidence type="ECO:0000259" key="2">
    <source>
        <dbReference type="SMART" id="SM00331"/>
    </source>
</evidence>
<dbReference type="Gene3D" id="3.60.40.10">
    <property type="entry name" value="PPM-type phosphatase domain"/>
    <property type="match status" value="1"/>
</dbReference>
<organism evidence="3 4">
    <name type="scientific">Desulfonema limicola</name>
    <dbReference type="NCBI Taxonomy" id="45656"/>
    <lineage>
        <taxon>Bacteria</taxon>
        <taxon>Pseudomonadati</taxon>
        <taxon>Thermodesulfobacteriota</taxon>
        <taxon>Desulfobacteria</taxon>
        <taxon>Desulfobacterales</taxon>
        <taxon>Desulfococcaceae</taxon>
        <taxon>Desulfonema</taxon>
    </lineage>
</organism>
<sequence length="397" mass="43802">MPAAIQKRAFENQSYCGDECAWWEDEKKITLCIVDGLGHGQEAETAARQAIDYVKQHLHKPIEEIFAGCNISIRDTRGAAMGIAIINKTEKTLTYAGIGNTRAVVLNTKPVRLSGNYGIIGGGFKKITPETIPVQDGSIVVMFTDGIEEMVDLAEFNSLLSQDMEIMAQKIIQKSRKNDDSAVMVFQTSFNRIYTTSGGRMVKITENGKDIITELINTGIGRAASALSELLNSEICLNVLSLKILNSQELIQYLEQMVSQEFVIITQKFSGGLNGEGIVSFPVTKGKTLINILLEESENPDESFNVLELEAISEVGNLVINAIGSTIADMVETELAFQLPNISISQKIITFNEDVSDKLYIIGETNFSVKEKEVEGKIILAFSYENLEMIVNKFEVF</sequence>
<proteinExistence type="predicted"/>
<dbReference type="Pfam" id="PF07228">
    <property type="entry name" value="SpoIIE"/>
    <property type="match status" value="1"/>
</dbReference>
<dbReference type="GO" id="GO:0006935">
    <property type="term" value="P:chemotaxis"/>
    <property type="evidence" value="ECO:0007669"/>
    <property type="project" value="UniProtKB-KW"/>
</dbReference>
<reference evidence="3" key="1">
    <citation type="journal article" date="2021" name="Microb. Physiol.">
        <title>Proteogenomic Insights into the Physiology of Marine, Sulfate-Reducing, Filamentous Desulfonema limicola and Desulfonema magnum.</title>
        <authorList>
            <person name="Schnaars V."/>
            <person name="Wohlbrand L."/>
            <person name="Scheve S."/>
            <person name="Hinrichs C."/>
            <person name="Reinhardt R."/>
            <person name="Rabus R."/>
        </authorList>
    </citation>
    <scope>NUCLEOTIDE SEQUENCE</scope>
    <source>
        <strain evidence="3">5ac10</strain>
    </source>
</reference>
<dbReference type="EMBL" id="CP061799">
    <property type="protein sequence ID" value="QTA77957.1"/>
    <property type="molecule type" value="Genomic_DNA"/>
</dbReference>
<dbReference type="AlphaFoldDB" id="A0A975B372"/>
<dbReference type="KEGG" id="dli:dnl_01600"/>